<dbReference type="PROSITE" id="PS01124">
    <property type="entry name" value="HTH_ARAC_FAMILY_2"/>
    <property type="match status" value="1"/>
</dbReference>
<evidence type="ECO:0000256" key="3">
    <source>
        <dbReference type="ARBA" id="ARBA00023163"/>
    </source>
</evidence>
<proteinExistence type="predicted"/>
<evidence type="ECO:0000259" key="5">
    <source>
        <dbReference type="PROSITE" id="PS01124"/>
    </source>
</evidence>
<keyword evidence="2" id="KW-0238">DNA-binding</keyword>
<accession>A0ABS5D5X3</accession>
<dbReference type="SUPFAM" id="SSF46689">
    <property type="entry name" value="Homeodomain-like"/>
    <property type="match status" value="1"/>
</dbReference>
<dbReference type="PRINTS" id="PR00032">
    <property type="entry name" value="HTHARAC"/>
</dbReference>
<name>A0ABS5D5X3_9FLAO</name>
<dbReference type="PROSITE" id="PS00041">
    <property type="entry name" value="HTH_ARAC_FAMILY_1"/>
    <property type="match status" value="1"/>
</dbReference>
<dbReference type="InterPro" id="IPR018060">
    <property type="entry name" value="HTH_AraC"/>
</dbReference>
<dbReference type="Proteomes" id="UP000679008">
    <property type="component" value="Unassembled WGS sequence"/>
</dbReference>
<protein>
    <submittedName>
        <fullName evidence="6">Chromate resistance protein</fullName>
    </submittedName>
</protein>
<comment type="caution">
    <text evidence="6">The sequence shown here is derived from an EMBL/GenBank/DDBJ whole genome shotgun (WGS) entry which is preliminary data.</text>
</comment>
<keyword evidence="3" id="KW-0804">Transcription</keyword>
<dbReference type="PANTHER" id="PTHR43280:SF28">
    <property type="entry name" value="HTH-TYPE TRANSCRIPTIONAL ACTIVATOR RHAS"/>
    <property type="match status" value="1"/>
</dbReference>
<keyword evidence="1" id="KW-0805">Transcription regulation</keyword>
<dbReference type="Pfam" id="PF09828">
    <property type="entry name" value="ChrB_C"/>
    <property type="match status" value="1"/>
</dbReference>
<evidence type="ECO:0000256" key="4">
    <source>
        <dbReference type="SAM" id="MobiDB-lite"/>
    </source>
</evidence>
<dbReference type="Pfam" id="PF12833">
    <property type="entry name" value="HTH_18"/>
    <property type="match status" value="1"/>
</dbReference>
<evidence type="ECO:0000313" key="7">
    <source>
        <dbReference type="Proteomes" id="UP000679008"/>
    </source>
</evidence>
<gene>
    <name evidence="6" type="ORF">KBJ98_11940</name>
</gene>
<evidence type="ECO:0000313" key="6">
    <source>
        <dbReference type="EMBL" id="MBQ0909417.1"/>
    </source>
</evidence>
<dbReference type="PANTHER" id="PTHR43280">
    <property type="entry name" value="ARAC-FAMILY TRANSCRIPTIONAL REGULATOR"/>
    <property type="match status" value="1"/>
</dbReference>
<dbReference type="InterPro" id="IPR020449">
    <property type="entry name" value="Tscrpt_reg_AraC-type_HTH"/>
</dbReference>
<dbReference type="InterPro" id="IPR009057">
    <property type="entry name" value="Homeodomain-like_sf"/>
</dbReference>
<dbReference type="RefSeq" id="WP_210790973.1">
    <property type="nucleotide sequence ID" value="NZ_JAGPXB010000012.1"/>
</dbReference>
<sequence length="289" mass="33880">MKWITRERPKIDRIASPWLIKTFVDLEAEFIYVPFNEVLDKAKEFEAIPFDIPNVEFTHYNEQSTFDYIVKKYEIKDPAILIIADIVRGADTDRHDIAKESAGLWAISAGLSYNITDDYKLLESGMVIYDALYSWATNLYEQNHLQNSPFENMLHEVYHKFLKEKKINNKKAPDWVKDLKAIIQDQIDTQFTFDLKKISNDLELNPSYLSREFSKYFEDLNFGDYVRKLRIEKAITLIQNSSYTLTEIAYMTGFSDQSHFTRIFKQSTGKNPSSYRKNIQKSNPDTKGK</sequence>
<dbReference type="SMART" id="SM00342">
    <property type="entry name" value="HTH_ARAC"/>
    <property type="match status" value="1"/>
</dbReference>
<evidence type="ECO:0000256" key="2">
    <source>
        <dbReference type="ARBA" id="ARBA00023125"/>
    </source>
</evidence>
<dbReference type="InterPro" id="IPR018062">
    <property type="entry name" value="HTH_AraC-typ_CS"/>
</dbReference>
<organism evidence="6 7">
    <name type="scientific">Flavobacterium erciyesense</name>
    <dbReference type="NCBI Taxonomy" id="2825842"/>
    <lineage>
        <taxon>Bacteria</taxon>
        <taxon>Pseudomonadati</taxon>
        <taxon>Bacteroidota</taxon>
        <taxon>Flavobacteriia</taxon>
        <taxon>Flavobacteriales</taxon>
        <taxon>Flavobacteriaceae</taxon>
        <taxon>Flavobacterium</taxon>
    </lineage>
</organism>
<feature type="compositionally biased region" description="Polar residues" evidence="4">
    <location>
        <begin position="266"/>
        <end position="283"/>
    </location>
</feature>
<feature type="domain" description="HTH araC/xylS-type" evidence="5">
    <location>
        <begin position="177"/>
        <end position="278"/>
    </location>
</feature>
<dbReference type="EMBL" id="JAGPXB010000012">
    <property type="protein sequence ID" value="MBQ0909417.1"/>
    <property type="molecule type" value="Genomic_DNA"/>
</dbReference>
<dbReference type="Gene3D" id="1.10.10.60">
    <property type="entry name" value="Homeodomain-like"/>
    <property type="match status" value="2"/>
</dbReference>
<evidence type="ECO:0000256" key="1">
    <source>
        <dbReference type="ARBA" id="ARBA00023015"/>
    </source>
</evidence>
<reference evidence="6 7" key="1">
    <citation type="submission" date="2021-04" db="EMBL/GenBank/DDBJ databases">
        <title>Description of novel Flavobacterium sp. F-328.</title>
        <authorList>
            <person name="Saticioglu I.B."/>
        </authorList>
    </citation>
    <scope>NUCLEOTIDE SEQUENCE [LARGE SCALE GENOMIC DNA]</scope>
    <source>
        <strain evidence="6 7">F-328</strain>
    </source>
</reference>
<keyword evidence="7" id="KW-1185">Reference proteome</keyword>
<feature type="region of interest" description="Disordered" evidence="4">
    <location>
        <begin position="266"/>
        <end position="289"/>
    </location>
</feature>
<dbReference type="InterPro" id="IPR018634">
    <property type="entry name" value="ChrB_C"/>
</dbReference>